<dbReference type="EMBL" id="LAZR01000143">
    <property type="protein sequence ID" value="KKN86938.1"/>
    <property type="molecule type" value="Genomic_DNA"/>
</dbReference>
<sequence length="139" mass="15950">MWSVEWDSADKLVLEHVGNNVITLNKSEIERVALNTVLDDETEYYDRKEKQFRDAVFRETSYGGTGTRKAYMAWSSPHDCITMMQLLVRPSQTTMLAYIRSSDLKRFPSDIGFLGRIAARYGADCLEATIGSWHLYLTI</sequence>
<name>A0A0F9X5U2_9ZZZZ</name>
<dbReference type="AlphaFoldDB" id="A0A0F9X5U2"/>
<reference evidence="1" key="1">
    <citation type="journal article" date="2015" name="Nature">
        <title>Complex archaea that bridge the gap between prokaryotes and eukaryotes.</title>
        <authorList>
            <person name="Spang A."/>
            <person name="Saw J.H."/>
            <person name="Jorgensen S.L."/>
            <person name="Zaremba-Niedzwiedzka K."/>
            <person name="Martijn J."/>
            <person name="Lind A.E."/>
            <person name="van Eijk R."/>
            <person name="Schleper C."/>
            <person name="Guy L."/>
            <person name="Ettema T.J."/>
        </authorList>
    </citation>
    <scope>NUCLEOTIDE SEQUENCE</scope>
</reference>
<gene>
    <name evidence="1" type="ORF">LCGC14_0265010</name>
</gene>
<accession>A0A0F9X5U2</accession>
<organism evidence="1">
    <name type="scientific">marine sediment metagenome</name>
    <dbReference type="NCBI Taxonomy" id="412755"/>
    <lineage>
        <taxon>unclassified sequences</taxon>
        <taxon>metagenomes</taxon>
        <taxon>ecological metagenomes</taxon>
    </lineage>
</organism>
<evidence type="ECO:0000313" key="1">
    <source>
        <dbReference type="EMBL" id="KKN86938.1"/>
    </source>
</evidence>
<protein>
    <submittedName>
        <fullName evidence="1">Uncharacterized protein</fullName>
    </submittedName>
</protein>
<comment type="caution">
    <text evidence="1">The sequence shown here is derived from an EMBL/GenBank/DDBJ whole genome shotgun (WGS) entry which is preliminary data.</text>
</comment>
<proteinExistence type="predicted"/>